<dbReference type="CDD" id="cd00590">
    <property type="entry name" value="RRM_SF"/>
    <property type="match status" value="4"/>
</dbReference>
<evidence type="ECO:0000256" key="1">
    <source>
        <dbReference type="ARBA" id="ARBA00004123"/>
    </source>
</evidence>
<dbReference type="Pfam" id="PF00076">
    <property type="entry name" value="RRM_1"/>
    <property type="match status" value="4"/>
</dbReference>
<feature type="domain" description="RRM" evidence="5">
    <location>
        <begin position="426"/>
        <end position="500"/>
    </location>
</feature>
<dbReference type="FunFam" id="3.30.70.330:FF:001204">
    <property type="match status" value="1"/>
</dbReference>
<dbReference type="PANTHER" id="PTHR13952">
    <property type="entry name" value="U1 SMALL NUCLEAR RIBONUCLEOPROTEIN 70 KD"/>
    <property type="match status" value="1"/>
</dbReference>
<dbReference type="Gene3D" id="3.30.70.330">
    <property type="match status" value="4"/>
</dbReference>
<dbReference type="SUPFAM" id="SSF54928">
    <property type="entry name" value="RNA-binding domain, RBD"/>
    <property type="match status" value="3"/>
</dbReference>
<feature type="region of interest" description="Disordered" evidence="4">
    <location>
        <begin position="1"/>
        <end position="53"/>
    </location>
</feature>
<keyword evidence="3" id="KW-0694">RNA-binding</keyword>
<evidence type="ECO:0000259" key="5">
    <source>
        <dbReference type="PROSITE" id="PS50102"/>
    </source>
</evidence>
<sequence>MASYSKESATKVNLFGKRNPEDDLETKPFLKKHKETSYQTEDDKEEETTEGFADHESAVTGKTLFICRLHYKTKISDIIDFFKNVVQVVRVRLTVNGRCLNLLYGLVEFASANEANKALEKKNGQYLLGSQIKLFAAKKTPKRPRPKFCIEHKVCYEDYLGRESLPIEEDETQEVLFVANLSPQTKISDIQHFFEDVVSVRLIVNPEGKHVGYAFVDFASADEAKKALKKKNGEYLHDHKIFLQVAKTAPYPPRPKYNLAEKLCYEDYLRRQNLVIQEDETLDETPNFVEAVAVRKKTLFVSGLSHEAEISDIINFFKDVGQVFCLRLIVDYTGKHVGDGFVEFSSANEAEKALEKKNGEYLHDHKIYIDVAKKAPYPLRPKYCIDHKVWYEDYLRQENLLIEENEAVEGDDKILEYIEEVAARRKTLFIANIPCKTSIPTIVHSFKNVGRVALLRLIVDHRGQRVGCGFVEFNYAKEAEKALKKMSNLEFSLDVAEIAPYPLRPKYNLAEKLWSKVESLLVEEEEEEEEEEAEVEEAEVEDEEEEAEVEDYDLETKPDLKKQVVPMMMGGVCCKKVTFCYDE</sequence>
<feature type="domain" description="RRM" evidence="5">
    <location>
        <begin position="297"/>
        <end position="374"/>
    </location>
</feature>
<dbReference type="InterPro" id="IPR012677">
    <property type="entry name" value="Nucleotide-bd_a/b_plait_sf"/>
</dbReference>
<gene>
    <name evidence="6" type="ORF">MP_TR22296_c8_g1_i1_g.64361</name>
</gene>
<dbReference type="GO" id="GO:0005685">
    <property type="term" value="C:U1 snRNP"/>
    <property type="evidence" value="ECO:0007669"/>
    <property type="project" value="TreeGrafter"/>
</dbReference>
<dbReference type="PANTHER" id="PTHR13952:SF21">
    <property type="entry name" value="POLYNUCLEOTIDE ADENYLYLTRANSFERASE DOMAIN_RNA RECOGNITION MOTIF PROTEIN-RELATED"/>
    <property type="match status" value="1"/>
</dbReference>
<feature type="compositionally biased region" description="Acidic residues" evidence="4">
    <location>
        <begin position="40"/>
        <end position="49"/>
    </location>
</feature>
<dbReference type="GO" id="GO:0071011">
    <property type="term" value="C:precatalytic spliceosome"/>
    <property type="evidence" value="ECO:0007669"/>
    <property type="project" value="TreeGrafter"/>
</dbReference>
<evidence type="ECO:0000256" key="4">
    <source>
        <dbReference type="SAM" id="MobiDB-lite"/>
    </source>
</evidence>
<dbReference type="InterPro" id="IPR035979">
    <property type="entry name" value="RBD_domain_sf"/>
</dbReference>
<feature type="compositionally biased region" description="Polar residues" evidence="4">
    <location>
        <begin position="1"/>
        <end position="11"/>
    </location>
</feature>
<dbReference type="GO" id="GO:0030619">
    <property type="term" value="F:U1 snRNA binding"/>
    <property type="evidence" value="ECO:0007669"/>
    <property type="project" value="TreeGrafter"/>
</dbReference>
<dbReference type="GO" id="GO:0003729">
    <property type="term" value="F:mRNA binding"/>
    <property type="evidence" value="ECO:0007669"/>
    <property type="project" value="TreeGrafter"/>
</dbReference>
<comment type="subcellular location">
    <subcellularLocation>
        <location evidence="1">Nucleus</location>
    </subcellularLocation>
</comment>
<protein>
    <submittedName>
        <fullName evidence="6">Polyadenylate-binding protein 2</fullName>
    </submittedName>
</protein>
<proteinExistence type="predicted"/>
<feature type="region of interest" description="Disordered" evidence="4">
    <location>
        <begin position="522"/>
        <end position="557"/>
    </location>
</feature>
<dbReference type="PROSITE" id="PS50102">
    <property type="entry name" value="RRM"/>
    <property type="match status" value="4"/>
</dbReference>
<dbReference type="AlphaFoldDB" id="A0A1J3J9V0"/>
<evidence type="ECO:0000256" key="2">
    <source>
        <dbReference type="ARBA" id="ARBA00023242"/>
    </source>
</evidence>
<feature type="compositionally biased region" description="Basic and acidic residues" evidence="4">
    <location>
        <begin position="18"/>
        <end position="28"/>
    </location>
</feature>
<evidence type="ECO:0000313" key="6">
    <source>
        <dbReference type="EMBL" id="JAU88764.1"/>
    </source>
</evidence>
<dbReference type="InterPro" id="IPR000504">
    <property type="entry name" value="RRM_dom"/>
</dbReference>
<dbReference type="SMART" id="SM00360">
    <property type="entry name" value="RRM"/>
    <property type="match status" value="4"/>
</dbReference>
<dbReference type="GO" id="GO:0000398">
    <property type="term" value="P:mRNA splicing, via spliceosome"/>
    <property type="evidence" value="ECO:0007669"/>
    <property type="project" value="TreeGrafter"/>
</dbReference>
<accession>A0A1J3J9V0</accession>
<feature type="domain" description="RRM" evidence="5">
    <location>
        <begin position="62"/>
        <end position="139"/>
    </location>
</feature>
<feature type="compositionally biased region" description="Acidic residues" evidence="4">
    <location>
        <begin position="522"/>
        <end position="553"/>
    </location>
</feature>
<reference evidence="6" key="1">
    <citation type="submission" date="2016-07" db="EMBL/GenBank/DDBJ databases">
        <title>De novo transcriptome assembly of four accessions of the metal hyperaccumulator plant Noccaea caerulescens.</title>
        <authorList>
            <person name="Blande D."/>
            <person name="Halimaa P."/>
            <person name="Tervahauta A.I."/>
            <person name="Aarts M.G."/>
            <person name="Karenlampi S.O."/>
        </authorList>
    </citation>
    <scope>NUCLEOTIDE SEQUENCE</scope>
</reference>
<keyword evidence="2" id="KW-0539">Nucleus</keyword>
<dbReference type="GO" id="GO:0071004">
    <property type="term" value="C:U2-type prespliceosome"/>
    <property type="evidence" value="ECO:0007669"/>
    <property type="project" value="TreeGrafter"/>
</dbReference>
<evidence type="ECO:0000256" key="3">
    <source>
        <dbReference type="PROSITE-ProRule" id="PRU00176"/>
    </source>
</evidence>
<name>A0A1J3J9V0_NOCCA</name>
<dbReference type="InterPro" id="IPR051183">
    <property type="entry name" value="U1_U11-U12_snRNP_70-35kDa"/>
</dbReference>
<feature type="domain" description="RRM" evidence="5">
    <location>
        <begin position="174"/>
        <end position="248"/>
    </location>
</feature>
<dbReference type="EMBL" id="GEVM01017174">
    <property type="protein sequence ID" value="JAU88764.1"/>
    <property type="molecule type" value="Transcribed_RNA"/>
</dbReference>
<organism evidence="6">
    <name type="scientific">Noccaea caerulescens</name>
    <name type="common">Alpine penny-cress</name>
    <name type="synonym">Thlaspi caerulescens</name>
    <dbReference type="NCBI Taxonomy" id="107243"/>
    <lineage>
        <taxon>Eukaryota</taxon>
        <taxon>Viridiplantae</taxon>
        <taxon>Streptophyta</taxon>
        <taxon>Embryophyta</taxon>
        <taxon>Tracheophyta</taxon>
        <taxon>Spermatophyta</taxon>
        <taxon>Magnoliopsida</taxon>
        <taxon>eudicotyledons</taxon>
        <taxon>Gunneridae</taxon>
        <taxon>Pentapetalae</taxon>
        <taxon>rosids</taxon>
        <taxon>malvids</taxon>
        <taxon>Brassicales</taxon>
        <taxon>Brassicaceae</taxon>
        <taxon>Coluteocarpeae</taxon>
        <taxon>Noccaea</taxon>
    </lineage>
</organism>